<evidence type="ECO:0000259" key="1">
    <source>
        <dbReference type="Pfam" id="PF00462"/>
    </source>
</evidence>
<dbReference type="PANTHER" id="PTHR43968">
    <property type="match status" value="1"/>
</dbReference>
<dbReference type="InterPro" id="IPR011767">
    <property type="entry name" value="GLR_AS"/>
</dbReference>
<dbReference type="SUPFAM" id="SSF52833">
    <property type="entry name" value="Thioredoxin-like"/>
    <property type="match status" value="1"/>
</dbReference>
<organism evidence="2 3">
    <name type="scientific">Peptoniphilus lacrimalis</name>
    <dbReference type="NCBI Taxonomy" id="33031"/>
    <lineage>
        <taxon>Bacteria</taxon>
        <taxon>Bacillati</taxon>
        <taxon>Bacillota</taxon>
        <taxon>Tissierellia</taxon>
        <taxon>Tissierellales</taxon>
        <taxon>Peptoniphilaceae</taxon>
        <taxon>Peptoniphilus</taxon>
    </lineage>
</organism>
<dbReference type="InterPro" id="IPR002109">
    <property type="entry name" value="Glutaredoxin"/>
</dbReference>
<proteinExistence type="predicted"/>
<dbReference type="Proteomes" id="UP000255517">
    <property type="component" value="Unassembled WGS sequence"/>
</dbReference>
<dbReference type="CDD" id="cd02976">
    <property type="entry name" value="NrdH"/>
    <property type="match status" value="1"/>
</dbReference>
<feature type="domain" description="Glutaredoxin" evidence="1">
    <location>
        <begin position="6"/>
        <end position="62"/>
    </location>
</feature>
<dbReference type="OrthoDB" id="9795531at2"/>
<evidence type="ECO:0000313" key="3">
    <source>
        <dbReference type="Proteomes" id="UP000255517"/>
    </source>
</evidence>
<dbReference type="PROSITE" id="PS51354">
    <property type="entry name" value="GLUTAREDOXIN_2"/>
    <property type="match status" value="1"/>
</dbReference>
<dbReference type="PANTHER" id="PTHR43968:SF6">
    <property type="entry name" value="GLUTATHIONE S-TRANSFERASE OMEGA"/>
    <property type="match status" value="1"/>
</dbReference>
<dbReference type="RefSeq" id="WP_009345301.1">
    <property type="nucleotide sequence ID" value="NZ_CP165621.1"/>
</dbReference>
<dbReference type="PROSITE" id="PS00195">
    <property type="entry name" value="GLUTAREDOXIN_1"/>
    <property type="match status" value="1"/>
</dbReference>
<dbReference type="STRING" id="1122949.GCA_000378725_00830"/>
<sequence length="80" mass="9251">MENLRLFVGTTCPFCKKVEDYIEKNNISGVELINIDKDKEARNYLIENGGKKQVPCLFIGEEALYESLDIISYLKDKFNK</sequence>
<evidence type="ECO:0000313" key="2">
    <source>
        <dbReference type="EMBL" id="SUB56489.1"/>
    </source>
</evidence>
<name>A0A379C2Z9_9FIRM</name>
<dbReference type="InterPro" id="IPR050983">
    <property type="entry name" value="GST_Omega/HSP26"/>
</dbReference>
<dbReference type="InterPro" id="IPR036249">
    <property type="entry name" value="Thioredoxin-like_sf"/>
</dbReference>
<dbReference type="AlphaFoldDB" id="A0A379C2Z9"/>
<dbReference type="Gene3D" id="3.40.30.10">
    <property type="entry name" value="Glutaredoxin"/>
    <property type="match status" value="1"/>
</dbReference>
<dbReference type="EMBL" id="UGSZ01000001">
    <property type="protein sequence ID" value="SUB56489.1"/>
    <property type="molecule type" value="Genomic_DNA"/>
</dbReference>
<gene>
    <name evidence="2" type="ORF">NCTC13149_00261</name>
</gene>
<dbReference type="GO" id="GO:0005737">
    <property type="term" value="C:cytoplasm"/>
    <property type="evidence" value="ECO:0007669"/>
    <property type="project" value="TreeGrafter"/>
</dbReference>
<reference evidence="2 3" key="1">
    <citation type="submission" date="2018-06" db="EMBL/GenBank/DDBJ databases">
        <authorList>
            <consortium name="Pathogen Informatics"/>
            <person name="Doyle S."/>
        </authorList>
    </citation>
    <scope>NUCLEOTIDE SEQUENCE [LARGE SCALE GENOMIC DNA]</scope>
    <source>
        <strain evidence="2 3">NCTC13149</strain>
    </source>
</reference>
<protein>
    <submittedName>
        <fullName evidence="2">Glutaredoxin 2</fullName>
    </submittedName>
</protein>
<accession>A0A379C2Z9</accession>
<dbReference type="Pfam" id="PF00462">
    <property type="entry name" value="Glutaredoxin"/>
    <property type="match status" value="1"/>
</dbReference>